<dbReference type="GO" id="GO:0045956">
    <property type="term" value="P:positive regulation of calcium ion-dependent exocytosis"/>
    <property type="evidence" value="ECO:0007669"/>
    <property type="project" value="TreeGrafter"/>
</dbReference>
<dbReference type="GO" id="GO:0008332">
    <property type="term" value="F:low voltage-gated calcium channel activity"/>
    <property type="evidence" value="ECO:0007669"/>
    <property type="project" value="TreeGrafter"/>
</dbReference>
<evidence type="ECO:0000256" key="1">
    <source>
        <dbReference type="ARBA" id="ARBA00004141"/>
    </source>
</evidence>
<keyword evidence="3" id="KW-1133">Transmembrane helix</keyword>
<dbReference type="InterPro" id="IPR027359">
    <property type="entry name" value="Volt_channel_dom_sf"/>
</dbReference>
<keyword evidence="7" id="KW-1185">Reference proteome</keyword>
<dbReference type="Proteomes" id="UP001279410">
    <property type="component" value="Unassembled WGS sequence"/>
</dbReference>
<keyword evidence="2" id="KW-0812">Transmembrane</keyword>
<sequence>MKQCRGRSVFYPSLEASLPPETQQPPECSSGERSEDNRPSCPRCRPQAHEWAGWSQRAPWRVILIAVVKSPILQSDCSLSLRHLRRLSHRVSRPEDCPPASETGVAVNRLLRAAITHDSPNTAAFETTVRPTGTLRTHQSEQTSAPGTQTPGYNVRFRILCNKIITHKMFDHIVLVIIFLNCITIAMERPRIDPTSASSSSLSNYIFTAIFVLR</sequence>
<dbReference type="GO" id="GO:0070509">
    <property type="term" value="P:calcium ion import"/>
    <property type="evidence" value="ECO:0007669"/>
    <property type="project" value="TreeGrafter"/>
</dbReference>
<dbReference type="GO" id="GO:0043005">
    <property type="term" value="C:neuron projection"/>
    <property type="evidence" value="ECO:0007669"/>
    <property type="project" value="TreeGrafter"/>
</dbReference>
<gene>
    <name evidence="6" type="ORF">AKAME5_002598100</name>
</gene>
<evidence type="ECO:0000256" key="2">
    <source>
        <dbReference type="ARBA" id="ARBA00022692"/>
    </source>
</evidence>
<protein>
    <submittedName>
        <fullName evidence="6">Voltage-dependent T-type calcium channel subunit alpha-1G-like protein</fullName>
    </submittedName>
</protein>
<dbReference type="GO" id="GO:0005248">
    <property type="term" value="F:voltage-gated sodium channel activity"/>
    <property type="evidence" value="ECO:0007669"/>
    <property type="project" value="TreeGrafter"/>
</dbReference>
<keyword evidence="4" id="KW-0472">Membrane</keyword>
<dbReference type="AlphaFoldDB" id="A0AAD3NME4"/>
<proteinExistence type="predicted"/>
<dbReference type="PANTHER" id="PTHR10037">
    <property type="entry name" value="VOLTAGE-GATED CATION CHANNEL CALCIUM AND SODIUM"/>
    <property type="match status" value="1"/>
</dbReference>
<dbReference type="GO" id="GO:0086010">
    <property type="term" value="P:membrane depolarization during action potential"/>
    <property type="evidence" value="ECO:0007669"/>
    <property type="project" value="TreeGrafter"/>
</dbReference>
<dbReference type="InterPro" id="IPR043203">
    <property type="entry name" value="VGCC_Ca_Na"/>
</dbReference>
<evidence type="ECO:0000313" key="6">
    <source>
        <dbReference type="EMBL" id="GLD74649.1"/>
    </source>
</evidence>
<comment type="caution">
    <text evidence="6">The sequence shown here is derived from an EMBL/GenBank/DDBJ whole genome shotgun (WGS) entry which is preliminary data.</text>
</comment>
<comment type="subcellular location">
    <subcellularLocation>
        <location evidence="1">Membrane</location>
        <topology evidence="1">Multi-pass membrane protein</topology>
    </subcellularLocation>
</comment>
<name>A0AAD3NME4_LATJO</name>
<organism evidence="6 7">
    <name type="scientific">Lates japonicus</name>
    <name type="common">Japanese lates</name>
    <dbReference type="NCBI Taxonomy" id="270547"/>
    <lineage>
        <taxon>Eukaryota</taxon>
        <taxon>Metazoa</taxon>
        <taxon>Chordata</taxon>
        <taxon>Craniata</taxon>
        <taxon>Vertebrata</taxon>
        <taxon>Euteleostomi</taxon>
        <taxon>Actinopterygii</taxon>
        <taxon>Neopterygii</taxon>
        <taxon>Teleostei</taxon>
        <taxon>Neoteleostei</taxon>
        <taxon>Acanthomorphata</taxon>
        <taxon>Carangaria</taxon>
        <taxon>Carangaria incertae sedis</taxon>
        <taxon>Centropomidae</taxon>
        <taxon>Lates</taxon>
    </lineage>
</organism>
<dbReference type="EMBL" id="BRZM01002396">
    <property type="protein sequence ID" value="GLD74649.1"/>
    <property type="molecule type" value="Genomic_DNA"/>
</dbReference>
<evidence type="ECO:0000256" key="5">
    <source>
        <dbReference type="SAM" id="MobiDB-lite"/>
    </source>
</evidence>
<dbReference type="GO" id="GO:0001518">
    <property type="term" value="C:voltage-gated sodium channel complex"/>
    <property type="evidence" value="ECO:0007669"/>
    <property type="project" value="TreeGrafter"/>
</dbReference>
<dbReference type="Gene3D" id="1.20.120.350">
    <property type="entry name" value="Voltage-gated potassium channels. Chain C"/>
    <property type="match status" value="1"/>
</dbReference>
<evidence type="ECO:0000256" key="4">
    <source>
        <dbReference type="ARBA" id="ARBA00023136"/>
    </source>
</evidence>
<feature type="region of interest" description="Disordered" evidence="5">
    <location>
        <begin position="1"/>
        <end position="42"/>
    </location>
</feature>
<reference evidence="6" key="1">
    <citation type="submission" date="2022-08" db="EMBL/GenBank/DDBJ databases">
        <title>Genome sequencing of akame (Lates japonicus).</title>
        <authorList>
            <person name="Hashiguchi Y."/>
            <person name="Takahashi H."/>
        </authorList>
    </citation>
    <scope>NUCLEOTIDE SEQUENCE</scope>
    <source>
        <strain evidence="6">Kochi</strain>
    </source>
</reference>
<dbReference type="PANTHER" id="PTHR10037:SF137">
    <property type="entry name" value="VOLTAGE-DEPENDENT T-TYPE CALCIUM CHANNEL SUBUNIT ALPHA"/>
    <property type="match status" value="1"/>
</dbReference>
<evidence type="ECO:0000313" key="7">
    <source>
        <dbReference type="Proteomes" id="UP001279410"/>
    </source>
</evidence>
<evidence type="ECO:0000256" key="3">
    <source>
        <dbReference type="ARBA" id="ARBA00022989"/>
    </source>
</evidence>
<accession>A0AAD3NME4</accession>